<keyword evidence="2" id="KW-0378">Hydrolase</keyword>
<reference evidence="2" key="1">
    <citation type="submission" date="2018-06" db="EMBL/GenBank/DDBJ databases">
        <authorList>
            <person name="Zhirakovskaya E."/>
        </authorList>
    </citation>
    <scope>NUCLEOTIDE SEQUENCE</scope>
</reference>
<dbReference type="InterPro" id="IPR003607">
    <property type="entry name" value="HD/PDEase_dom"/>
</dbReference>
<evidence type="ECO:0000313" key="2">
    <source>
        <dbReference type="EMBL" id="VAX40498.1"/>
    </source>
</evidence>
<dbReference type="PANTHER" id="PTHR46246">
    <property type="entry name" value="GUANOSINE-3',5'-BIS(DIPHOSPHATE) 3'-PYROPHOSPHOHYDROLASE MESH1"/>
    <property type="match status" value="1"/>
</dbReference>
<proteinExistence type="predicted"/>
<dbReference type="GO" id="GO:0016301">
    <property type="term" value="F:kinase activity"/>
    <property type="evidence" value="ECO:0007669"/>
    <property type="project" value="UniProtKB-KW"/>
</dbReference>
<dbReference type="SUPFAM" id="SSF109604">
    <property type="entry name" value="HD-domain/PDEase-like"/>
    <property type="match status" value="1"/>
</dbReference>
<dbReference type="EC" id="3.1.7.2" evidence="2"/>
<name>A0A3B1DWJ1_9ZZZZ</name>
<dbReference type="AlphaFoldDB" id="A0A3B1DWJ1"/>
<dbReference type="Gene3D" id="1.10.3210.10">
    <property type="entry name" value="Hypothetical protein af1432"/>
    <property type="match status" value="1"/>
</dbReference>
<dbReference type="InterPro" id="IPR052194">
    <property type="entry name" value="MESH1"/>
</dbReference>
<dbReference type="Pfam" id="PF13328">
    <property type="entry name" value="HD_4"/>
    <property type="match status" value="1"/>
</dbReference>
<organism evidence="2">
    <name type="scientific">hydrothermal vent metagenome</name>
    <dbReference type="NCBI Taxonomy" id="652676"/>
    <lineage>
        <taxon>unclassified sequences</taxon>
        <taxon>metagenomes</taxon>
        <taxon>ecological metagenomes</taxon>
    </lineage>
</organism>
<feature type="domain" description="HD/PDEase" evidence="1">
    <location>
        <begin position="29"/>
        <end position="142"/>
    </location>
</feature>
<dbReference type="EC" id="2.7.6.5" evidence="2"/>
<accession>A0A3B1DWJ1</accession>
<dbReference type="SMART" id="SM00471">
    <property type="entry name" value="HDc"/>
    <property type="match status" value="1"/>
</dbReference>
<sequence length="201" mass="22682">MNATLFSPLIEQALRITACCHQSQCRKGGKIPYVTHPVSVMLILQQAGFHNEELLAAALLHDVVEDTNFTIEEIKHQLTSNVAKYVAGMTEQKKNPDGSKRKWKERKEGHINSMANEPIEVRAIELADKLHNLSTICFDLDAGDANVWERFHAAPNDIIWYYRSMVQTALGNDEQLQLLADACLTQIDKLKSSLQLNNLQE</sequence>
<keyword evidence="2" id="KW-0808">Transferase</keyword>
<evidence type="ECO:0000259" key="1">
    <source>
        <dbReference type="SMART" id="SM00471"/>
    </source>
</evidence>
<protein>
    <submittedName>
        <fullName evidence="2">Guanosine-3',5'-bis(Diphosphate) 3'-pyrophosphohydrolase / GTP pyrophosphokinase, (P)ppGpp synthetase II</fullName>
        <ecNumber evidence="2">2.7.6.5</ecNumber>
        <ecNumber evidence="2">3.1.7.2</ecNumber>
    </submittedName>
</protein>
<dbReference type="PANTHER" id="PTHR46246:SF1">
    <property type="entry name" value="GUANOSINE-3',5'-BIS(DIPHOSPHATE) 3'-PYROPHOSPHOHYDROLASE MESH1"/>
    <property type="match status" value="1"/>
</dbReference>
<dbReference type="GO" id="GO:0008728">
    <property type="term" value="F:GTP diphosphokinase activity"/>
    <property type="evidence" value="ECO:0007669"/>
    <property type="project" value="UniProtKB-EC"/>
</dbReference>
<keyword evidence="2" id="KW-0418">Kinase</keyword>
<dbReference type="GO" id="GO:0008893">
    <property type="term" value="F:guanosine-3',5'-bis(diphosphate) 3'-diphosphatase activity"/>
    <property type="evidence" value="ECO:0007669"/>
    <property type="project" value="UniProtKB-EC"/>
</dbReference>
<dbReference type="EMBL" id="UOGL01000448">
    <property type="protein sequence ID" value="VAX40498.1"/>
    <property type="molecule type" value="Genomic_DNA"/>
</dbReference>
<dbReference type="CDD" id="cd00077">
    <property type="entry name" value="HDc"/>
    <property type="match status" value="1"/>
</dbReference>
<gene>
    <name evidence="2" type="ORF">MNBD_PLANCTO02-1262</name>
</gene>